<evidence type="ECO:0000313" key="2">
    <source>
        <dbReference type="Proteomes" id="UP000887013"/>
    </source>
</evidence>
<reference evidence="1" key="1">
    <citation type="submission" date="2020-08" db="EMBL/GenBank/DDBJ databases">
        <title>Multicomponent nature underlies the extraordinary mechanical properties of spider dragline silk.</title>
        <authorList>
            <person name="Kono N."/>
            <person name="Nakamura H."/>
            <person name="Mori M."/>
            <person name="Yoshida Y."/>
            <person name="Ohtoshi R."/>
            <person name="Malay A.D."/>
            <person name="Moran D.A.P."/>
            <person name="Tomita M."/>
            <person name="Numata K."/>
            <person name="Arakawa K."/>
        </authorList>
    </citation>
    <scope>NUCLEOTIDE SEQUENCE</scope>
</reference>
<dbReference type="EMBL" id="BMAW01099898">
    <property type="protein sequence ID" value="GFS92255.1"/>
    <property type="molecule type" value="Genomic_DNA"/>
</dbReference>
<name>A0A8X6N3W7_NEPPI</name>
<keyword evidence="2" id="KW-1185">Reference proteome</keyword>
<dbReference type="AlphaFoldDB" id="A0A8X6N3W7"/>
<dbReference type="Proteomes" id="UP000887013">
    <property type="component" value="Unassembled WGS sequence"/>
</dbReference>
<evidence type="ECO:0000313" key="1">
    <source>
        <dbReference type="EMBL" id="GFS92255.1"/>
    </source>
</evidence>
<gene>
    <name evidence="1" type="ORF">NPIL_374511</name>
</gene>
<protein>
    <submittedName>
        <fullName evidence="1">Uncharacterized protein</fullName>
    </submittedName>
</protein>
<comment type="caution">
    <text evidence="1">The sequence shown here is derived from an EMBL/GenBank/DDBJ whole genome shotgun (WGS) entry which is preliminary data.</text>
</comment>
<proteinExistence type="predicted"/>
<accession>A0A8X6N3W7</accession>
<sequence>MGFKTHPTPSGHVPKTHFFSLLPSKCSHLYFPSRGKDSSALKIHIMCRNIPLASPSSPFHPSIHRLRFTPDEISVELDLEKAFHMIRVLFFFRCLSLGERWQAED</sequence>
<organism evidence="1 2">
    <name type="scientific">Nephila pilipes</name>
    <name type="common">Giant wood spider</name>
    <name type="synonym">Nephila maculata</name>
    <dbReference type="NCBI Taxonomy" id="299642"/>
    <lineage>
        <taxon>Eukaryota</taxon>
        <taxon>Metazoa</taxon>
        <taxon>Ecdysozoa</taxon>
        <taxon>Arthropoda</taxon>
        <taxon>Chelicerata</taxon>
        <taxon>Arachnida</taxon>
        <taxon>Araneae</taxon>
        <taxon>Araneomorphae</taxon>
        <taxon>Entelegynae</taxon>
        <taxon>Araneoidea</taxon>
        <taxon>Nephilidae</taxon>
        <taxon>Nephila</taxon>
    </lineage>
</organism>